<dbReference type="Proteomes" id="UP000265120">
    <property type="component" value="Chromosome 8"/>
</dbReference>
<dbReference type="Pfam" id="PF00169">
    <property type="entry name" value="PH"/>
    <property type="match status" value="2"/>
</dbReference>
<dbReference type="GO" id="GO:0008270">
    <property type="term" value="F:zinc ion binding"/>
    <property type="evidence" value="ECO:0007669"/>
    <property type="project" value="UniProtKB-KW"/>
</dbReference>
<dbReference type="SUPFAM" id="SSF50729">
    <property type="entry name" value="PH domain-like"/>
    <property type="match status" value="2"/>
</dbReference>
<feature type="compositionally biased region" description="Low complexity" evidence="9">
    <location>
        <begin position="53"/>
        <end position="69"/>
    </location>
</feature>
<accession>A0A3P8V052</accession>
<dbReference type="InterPro" id="IPR000306">
    <property type="entry name" value="Znf_FYVE"/>
</dbReference>
<dbReference type="CDD" id="cd15743">
    <property type="entry name" value="FYVE_FGD6"/>
    <property type="match status" value="1"/>
</dbReference>
<name>A0A3P8V052_CYNSE</name>
<dbReference type="FunFam" id="1.20.900.10:FF:000024">
    <property type="entry name" value="FYVE, RhoGEF and PH domain-containing protein 6"/>
    <property type="match status" value="1"/>
</dbReference>
<reference evidence="13" key="2">
    <citation type="submission" date="2025-08" db="UniProtKB">
        <authorList>
            <consortium name="Ensembl"/>
        </authorList>
    </citation>
    <scope>IDENTIFICATION</scope>
</reference>
<evidence type="ECO:0000259" key="11">
    <source>
        <dbReference type="PROSITE" id="PS50010"/>
    </source>
</evidence>
<dbReference type="SUPFAM" id="SSF48065">
    <property type="entry name" value="DBL homology domain (DH-domain)"/>
    <property type="match status" value="1"/>
</dbReference>
<keyword evidence="3" id="KW-0344">Guanine-nucleotide releasing factor</keyword>
<feature type="compositionally biased region" description="Basic and acidic residues" evidence="9">
    <location>
        <begin position="200"/>
        <end position="250"/>
    </location>
</feature>
<dbReference type="Gene3D" id="2.30.29.30">
    <property type="entry name" value="Pleckstrin-homology domain (PH domain)/Phosphotyrosine-binding domain (PTB)"/>
    <property type="match status" value="2"/>
</dbReference>
<evidence type="ECO:0000256" key="7">
    <source>
        <dbReference type="ARBA" id="ARBA00023212"/>
    </source>
</evidence>
<feature type="region of interest" description="Disordered" evidence="9">
    <location>
        <begin position="1"/>
        <end position="96"/>
    </location>
</feature>
<sequence>MSSGVKKPPLAPKPKLPAATKPSPPPIAPKPGILTQSSVVSHPSPATLKRTKPALAPKPCLPKSTASSPPVSPPPPKPSGALITSQEQQEALDNSLSLLNSKNGILSESSKRDSDYIIPTCSCELQDCTQRRRLENGGVTEAGSDLHKDVLQNGISTEGFKVQSTQEQEAEKRQQKEEEEEGAAVVEKHEAGGISKKPREKPQRQRHLDKESASKKTHGTEELKENSSDAVKPQEKAELDVSKEDVKTEEENSDPSDSQAACDVAGSIIVSSNATQHEVAVDSLQVDYNEPISKACQTRLHPELQVPAAPSKPLPVPQPRKHRRTTLVRQDGVESSVQDPVVEELKQEQEMQEAGAEVRLSAQSQGSGVHGDTLEQCEDRPNQEALGMGDTEADAPVPPPRQTSLSPRLHRMVHTLPRLSKNLPQCFDLDSVSHNREDEEKQVVQMDEEEDGYGDFARYPIAYSLPKQIKLGCDPPLVNARRALSADDQPLPSAPPRKPQRHSLPAPPPPSFCPPAPPHANTPMRELPAPPQEKASWRFSRPCVTFFSRQMPTRSSMPPKSRAPALGSKQRAQSFSAADLAIRASPHKRSLSFRKLLELRLSVKMLPKLLSKSGQSLDCANVESPQEERRRERPSSCIGEADLCGEVEYENVPLYEEIPEYMNLPFHNGRLGWSHDPDAEDSDIYEVQDPYQRCQDHEYESDWLRHSEEEEEEEEEELHSSDEEDNSSTSSKEHVDEVDKQQEDEMKRKKVVHIAQEIMSSEKVFVDVLKLLHIDFRDAVAKATRQNGKPVVDERILNQILYYLPQLYQLNRDLQRELEERVAHWSDHQRLSDIFVQKGPYLKMYSTYIRQFDNNVALLDEQCRKNPAFAAVVREFEMSPRCASLALKHYLLKPVQRIPQYQLLLTDYLKNLPEDSEDYKDTQAALSIVKEVANHANDIMKQGDNFQKLMQIQYSLNGHHEIVQPGRVFLKEGTLMKLSRKVMQPRVFFLFNDALMYTTPVQSAQYKLNCVLSLAGMKVSKPSQEAYQNELNIESIERSFILSASSATERDEWLEAIAKAIDDYTKKKTTFISSRSQEEQVETDVDSGPPLGSKAPIWIPDLRATMCMICTCEFTLTWRRHHCRACGRVVCQACSANKYYLEYLKNQPARVCDHCFAKLQENSDRCASTSLSPIKSGAFSFTRKQKKIPAALKEVSANTENSSMSGYLNRSKGNKKQWKRLWFVIKNKVLYTYAASEDVAALESQPLLGFFLREEKNGPAQKLQFKLYHKNTLFYIFKADDIPTAQRFVTFLLSVQSLKQNTVTVPVTVKTSVFLFKKKKIPFFSSAQMDRSLSGGDDSGTGMIFDSHSSRTDFSTPT</sequence>
<keyword evidence="6" id="KW-0862">Zinc</keyword>
<evidence type="ECO:0000256" key="2">
    <source>
        <dbReference type="ARBA" id="ARBA00022490"/>
    </source>
</evidence>
<dbReference type="Pfam" id="PF01363">
    <property type="entry name" value="FYVE"/>
    <property type="match status" value="1"/>
</dbReference>
<evidence type="ECO:0000256" key="8">
    <source>
        <dbReference type="PROSITE-ProRule" id="PRU00091"/>
    </source>
</evidence>
<dbReference type="InterPro" id="IPR011993">
    <property type="entry name" value="PH-like_dom_sf"/>
</dbReference>
<evidence type="ECO:0000256" key="4">
    <source>
        <dbReference type="ARBA" id="ARBA00022723"/>
    </source>
</evidence>
<feature type="compositionally biased region" description="Polar residues" evidence="9">
    <location>
        <begin position="82"/>
        <end position="91"/>
    </location>
</feature>
<feature type="domain" description="FYVE-type" evidence="12">
    <location>
        <begin position="1101"/>
        <end position="1160"/>
    </location>
</feature>
<keyword evidence="4" id="KW-0479">Metal-binding</keyword>
<feature type="domain" description="DH" evidence="11">
    <location>
        <begin position="750"/>
        <end position="939"/>
    </location>
</feature>
<dbReference type="InterPro" id="IPR000219">
    <property type="entry name" value="DH_dom"/>
</dbReference>
<reference evidence="13 14" key="1">
    <citation type="journal article" date="2014" name="Nat. Genet.">
        <title>Whole-genome sequence of a flatfish provides insights into ZW sex chromosome evolution and adaptation to a benthic lifestyle.</title>
        <authorList>
            <person name="Chen S."/>
            <person name="Zhang G."/>
            <person name="Shao C."/>
            <person name="Huang Q."/>
            <person name="Liu G."/>
            <person name="Zhang P."/>
            <person name="Song W."/>
            <person name="An N."/>
            <person name="Chalopin D."/>
            <person name="Volff J.N."/>
            <person name="Hong Y."/>
            <person name="Li Q."/>
            <person name="Sha Z."/>
            <person name="Zhou H."/>
            <person name="Xie M."/>
            <person name="Yu Q."/>
            <person name="Liu Y."/>
            <person name="Xiang H."/>
            <person name="Wang N."/>
            <person name="Wu K."/>
            <person name="Yang C."/>
            <person name="Zhou Q."/>
            <person name="Liao X."/>
            <person name="Yang L."/>
            <person name="Hu Q."/>
            <person name="Zhang J."/>
            <person name="Meng L."/>
            <person name="Jin L."/>
            <person name="Tian Y."/>
            <person name="Lian J."/>
            <person name="Yang J."/>
            <person name="Miao G."/>
            <person name="Liu S."/>
            <person name="Liang Z."/>
            <person name="Yan F."/>
            <person name="Li Y."/>
            <person name="Sun B."/>
            <person name="Zhang H."/>
            <person name="Zhang J."/>
            <person name="Zhu Y."/>
            <person name="Du M."/>
            <person name="Zhao Y."/>
            <person name="Schartl M."/>
            <person name="Tang Q."/>
            <person name="Wang J."/>
        </authorList>
    </citation>
    <scope>NUCLEOTIDE SEQUENCE</scope>
</reference>
<dbReference type="PROSITE" id="PS50178">
    <property type="entry name" value="ZF_FYVE"/>
    <property type="match status" value="1"/>
</dbReference>
<dbReference type="CDD" id="cd13237">
    <property type="entry name" value="PH2_FGD5_FGD6"/>
    <property type="match status" value="1"/>
</dbReference>
<evidence type="ECO:0000259" key="12">
    <source>
        <dbReference type="PROSITE" id="PS50178"/>
    </source>
</evidence>
<keyword evidence="7" id="KW-0206">Cytoskeleton</keyword>
<feature type="domain" description="PH" evidence="10">
    <location>
        <begin position="968"/>
        <end position="1062"/>
    </location>
</feature>
<feature type="region of interest" description="Disordered" evidence="9">
    <location>
        <begin position="299"/>
        <end position="409"/>
    </location>
</feature>
<dbReference type="GO" id="GO:0005085">
    <property type="term" value="F:guanyl-nucleotide exchange factor activity"/>
    <property type="evidence" value="ECO:0007669"/>
    <property type="project" value="UniProtKB-KW"/>
</dbReference>
<feature type="region of interest" description="Disordered" evidence="9">
    <location>
        <begin position="702"/>
        <end position="747"/>
    </location>
</feature>
<dbReference type="CDD" id="cd00160">
    <property type="entry name" value="RhoGEF"/>
    <property type="match status" value="1"/>
</dbReference>
<feature type="region of interest" description="Disordered" evidence="9">
    <location>
        <begin position="486"/>
        <end position="534"/>
    </location>
</feature>
<dbReference type="PROSITE" id="PS50010">
    <property type="entry name" value="DH_2"/>
    <property type="match status" value="1"/>
</dbReference>
<dbReference type="PANTHER" id="PTHR12673:SF12">
    <property type="entry name" value="FYVE, RHOGEF AND PH DOMAIN-CONTAINING PROTEIN 6"/>
    <property type="match status" value="1"/>
</dbReference>
<keyword evidence="2" id="KW-0963">Cytoplasm</keyword>
<feature type="region of interest" description="Disordered" evidence="9">
    <location>
        <begin position="615"/>
        <end position="635"/>
    </location>
</feature>
<keyword evidence="5 8" id="KW-0863">Zinc-finger</keyword>
<dbReference type="GO" id="GO:0005737">
    <property type="term" value="C:cytoplasm"/>
    <property type="evidence" value="ECO:0007669"/>
    <property type="project" value="TreeGrafter"/>
</dbReference>
<dbReference type="SMART" id="SM00325">
    <property type="entry name" value="RhoGEF"/>
    <property type="match status" value="1"/>
</dbReference>
<dbReference type="Pfam" id="PF00621">
    <property type="entry name" value="RhoGEF"/>
    <property type="match status" value="1"/>
</dbReference>
<feature type="compositionally biased region" description="Basic and acidic residues" evidence="9">
    <location>
        <begin position="731"/>
        <end position="747"/>
    </location>
</feature>
<dbReference type="PANTHER" id="PTHR12673">
    <property type="entry name" value="FACIOGENITAL DYSPLASIA PROTEIN"/>
    <property type="match status" value="1"/>
</dbReference>
<keyword evidence="14" id="KW-1185">Reference proteome</keyword>
<reference evidence="13" key="3">
    <citation type="submission" date="2025-09" db="UniProtKB">
        <authorList>
            <consortium name="Ensembl"/>
        </authorList>
    </citation>
    <scope>IDENTIFICATION</scope>
</reference>
<feature type="compositionally biased region" description="Pro residues" evidence="9">
    <location>
        <begin position="505"/>
        <end position="520"/>
    </location>
</feature>
<feature type="region of interest" description="Disordered" evidence="9">
    <location>
        <begin position="548"/>
        <end position="571"/>
    </location>
</feature>
<evidence type="ECO:0000256" key="1">
    <source>
        <dbReference type="ARBA" id="ARBA00004245"/>
    </source>
</evidence>
<dbReference type="Gene3D" id="1.20.900.10">
    <property type="entry name" value="Dbl homology (DH) domain"/>
    <property type="match status" value="1"/>
</dbReference>
<dbReference type="GeneTree" id="ENSGT00940000156334"/>
<evidence type="ECO:0000313" key="14">
    <source>
        <dbReference type="Proteomes" id="UP000265120"/>
    </source>
</evidence>
<feature type="compositionally biased region" description="Acidic residues" evidence="9">
    <location>
        <begin position="709"/>
        <end position="726"/>
    </location>
</feature>
<evidence type="ECO:0000256" key="6">
    <source>
        <dbReference type="ARBA" id="ARBA00022833"/>
    </source>
</evidence>
<dbReference type="Ensembl" id="ENSCSET00000007543.1">
    <property type="protein sequence ID" value="ENSCSEP00000007464.1"/>
    <property type="gene ID" value="ENSCSEG00000004819.1"/>
</dbReference>
<dbReference type="FunCoup" id="A0A3P8V052">
    <property type="interactions" value="752"/>
</dbReference>
<evidence type="ECO:0000256" key="9">
    <source>
        <dbReference type="SAM" id="MobiDB-lite"/>
    </source>
</evidence>
<dbReference type="SMART" id="SM00233">
    <property type="entry name" value="PH"/>
    <property type="match status" value="2"/>
</dbReference>
<evidence type="ECO:0000256" key="3">
    <source>
        <dbReference type="ARBA" id="ARBA00022658"/>
    </source>
</evidence>
<dbReference type="GO" id="GO:0005856">
    <property type="term" value="C:cytoskeleton"/>
    <property type="evidence" value="ECO:0007669"/>
    <property type="project" value="UniProtKB-SubCell"/>
</dbReference>
<feature type="compositionally biased region" description="Polar residues" evidence="9">
    <location>
        <begin position="548"/>
        <end position="558"/>
    </location>
</feature>
<dbReference type="STRING" id="244447.ENSCSEP00000007464"/>
<dbReference type="InterPro" id="IPR051092">
    <property type="entry name" value="FYVE_RhoGEF_PH"/>
</dbReference>
<dbReference type="InterPro" id="IPR017455">
    <property type="entry name" value="Znf_FYVE-rel"/>
</dbReference>
<dbReference type="PROSITE" id="PS50003">
    <property type="entry name" value="PH_DOMAIN"/>
    <property type="match status" value="2"/>
</dbReference>
<proteinExistence type="predicted"/>
<dbReference type="InterPro" id="IPR035899">
    <property type="entry name" value="DBL_dom_sf"/>
</dbReference>
<protein>
    <submittedName>
        <fullName evidence="13">FYVE, RhoGEF and PH domain containing 6</fullName>
    </submittedName>
</protein>
<evidence type="ECO:0000256" key="5">
    <source>
        <dbReference type="ARBA" id="ARBA00022771"/>
    </source>
</evidence>
<dbReference type="SMART" id="SM00064">
    <property type="entry name" value="FYVE"/>
    <property type="match status" value="1"/>
</dbReference>
<evidence type="ECO:0000313" key="13">
    <source>
        <dbReference type="Ensembl" id="ENSCSEP00000007464.1"/>
    </source>
</evidence>
<dbReference type="InterPro" id="IPR001849">
    <property type="entry name" value="PH_domain"/>
</dbReference>
<dbReference type="SUPFAM" id="SSF57903">
    <property type="entry name" value="FYVE/PHD zinc finger"/>
    <property type="match status" value="1"/>
</dbReference>
<comment type="subcellular location">
    <subcellularLocation>
        <location evidence="1">Cytoplasm</location>
        <location evidence="1">Cytoskeleton</location>
    </subcellularLocation>
</comment>
<dbReference type="Gene3D" id="3.30.40.10">
    <property type="entry name" value="Zinc/RING finger domain, C3HC4 (zinc finger)"/>
    <property type="match status" value="1"/>
</dbReference>
<organism evidence="13 14">
    <name type="scientific">Cynoglossus semilaevis</name>
    <name type="common">Tongue sole</name>
    <dbReference type="NCBI Taxonomy" id="244447"/>
    <lineage>
        <taxon>Eukaryota</taxon>
        <taxon>Metazoa</taxon>
        <taxon>Chordata</taxon>
        <taxon>Craniata</taxon>
        <taxon>Vertebrata</taxon>
        <taxon>Euteleostomi</taxon>
        <taxon>Actinopterygii</taxon>
        <taxon>Neopterygii</taxon>
        <taxon>Teleostei</taxon>
        <taxon>Neoteleostei</taxon>
        <taxon>Acanthomorphata</taxon>
        <taxon>Carangaria</taxon>
        <taxon>Pleuronectiformes</taxon>
        <taxon>Pleuronectoidei</taxon>
        <taxon>Cynoglossidae</taxon>
        <taxon>Cynoglossinae</taxon>
        <taxon>Cynoglossus</taxon>
    </lineage>
</organism>
<feature type="region of interest" description="Disordered" evidence="9">
    <location>
        <begin position="136"/>
        <end position="264"/>
    </location>
</feature>
<feature type="domain" description="PH" evidence="10">
    <location>
        <begin position="1201"/>
        <end position="1297"/>
    </location>
</feature>
<dbReference type="InParanoid" id="A0A3P8V052"/>
<dbReference type="InterPro" id="IPR011011">
    <property type="entry name" value="Znf_FYVE_PHD"/>
</dbReference>
<evidence type="ECO:0000259" key="10">
    <source>
        <dbReference type="PROSITE" id="PS50003"/>
    </source>
</evidence>
<dbReference type="InterPro" id="IPR013083">
    <property type="entry name" value="Znf_RING/FYVE/PHD"/>
</dbReference>